<evidence type="ECO:0000313" key="1">
    <source>
        <dbReference type="EMBL" id="OGZ07201.1"/>
    </source>
</evidence>
<dbReference type="SUPFAM" id="SSF143447">
    <property type="entry name" value="AMMECR1-like"/>
    <property type="match status" value="1"/>
</dbReference>
<dbReference type="SUPFAM" id="SSF48239">
    <property type="entry name" value="Terpenoid cyclases/Protein prenyltransferases"/>
    <property type="match status" value="2"/>
</dbReference>
<gene>
    <name evidence="1" type="ORF">A3D65_00730</name>
</gene>
<dbReference type="EMBL" id="MHLL01000066">
    <property type="protein sequence ID" value="OGZ07201.1"/>
    <property type="molecule type" value="Genomic_DNA"/>
</dbReference>
<dbReference type="Gene3D" id="1.50.10.20">
    <property type="match status" value="1"/>
</dbReference>
<proteinExistence type="predicted"/>
<organism evidence="1 2">
    <name type="scientific">Candidatus Lloydbacteria bacterium RIFCSPHIGHO2_02_FULL_50_13</name>
    <dbReference type="NCBI Taxonomy" id="1798661"/>
    <lineage>
        <taxon>Bacteria</taxon>
        <taxon>Candidatus Lloydiibacteriota</taxon>
    </lineage>
</organism>
<dbReference type="AlphaFoldDB" id="A0A1G2D2T9"/>
<dbReference type="InterPro" id="IPR036071">
    <property type="entry name" value="AMMECR1_dom_sf"/>
</dbReference>
<evidence type="ECO:0000313" key="2">
    <source>
        <dbReference type="Proteomes" id="UP000177996"/>
    </source>
</evidence>
<dbReference type="InterPro" id="IPR027485">
    <property type="entry name" value="AMMECR1_N"/>
</dbReference>
<dbReference type="Proteomes" id="UP000177996">
    <property type="component" value="Unassembled WGS sequence"/>
</dbReference>
<sequence length="635" mass="72333">MPWFLEKIFMRVFVGRTAVGRIISVTEWLSEVVNEDDVILIAFPRYRRLFRFAFPIFPGDAPCRVVDKTVVPTFVVGNPKECHGNVSNLWVRIFGMPTFEIWENKKRLTGISPLRWCTTDEEKSIALRIARDAVKLFLIKGSRLEREYFHPLTMRFSLRTDLGFALWVNGELRGGATVENCPLGEGVAEAAVRSLDQSTFRPIAIEELDNTRIEITAMNRPYIPLSKKEREHGTIYGEKGYLLKKRSSWFLPETFNVRRSSNLREFIGGPAQGKNHFCQIRDNAAVFISEVDDFIESQDRSRPLSFNGPTIKLDSATLDSTFLIQRMRSAADWLCVMQAVDGSIQPATDPFIDRQRQLNWPRFAFSSMALAAFGRAVKEKRYVDAAEKSHAYLKKHLLENPEIEIPYHDATLSYFGELSLFLGKKESAIAAAGELKERAPWRTNKTTTLPQIGNFLTKFDEFREYAMMTLNVARENFEAAQKHPGHVLVPVWAELVNAFRGVDDAFSDSVEAWLISHQRLDGSFSETTDGGLSYTRGAGKIFEVLALRPEKNSIVIKKTLTWLVSMQYDAENTFFVSPEIRPKIIGAFRHHSLDPLAWIDVAGHVILGASRYFSKQNVWKQNNRSADSVMRPKGR</sequence>
<reference evidence="1 2" key="1">
    <citation type="journal article" date="2016" name="Nat. Commun.">
        <title>Thousands of microbial genomes shed light on interconnected biogeochemical processes in an aquifer system.</title>
        <authorList>
            <person name="Anantharaman K."/>
            <person name="Brown C.T."/>
            <person name="Hug L.A."/>
            <person name="Sharon I."/>
            <person name="Castelle C.J."/>
            <person name="Probst A.J."/>
            <person name="Thomas B.C."/>
            <person name="Singh A."/>
            <person name="Wilkins M.J."/>
            <person name="Karaoz U."/>
            <person name="Brodie E.L."/>
            <person name="Williams K.H."/>
            <person name="Hubbard S.S."/>
            <person name="Banfield J.F."/>
        </authorList>
    </citation>
    <scope>NUCLEOTIDE SEQUENCE [LARGE SCALE GENOMIC DNA]</scope>
</reference>
<comment type="caution">
    <text evidence="1">The sequence shown here is derived from an EMBL/GenBank/DDBJ whole genome shotgun (WGS) entry which is preliminary data.</text>
</comment>
<dbReference type="STRING" id="1798661.A3D65_00730"/>
<dbReference type="InterPro" id="IPR008930">
    <property type="entry name" value="Terpenoid_cyclase/PrenylTrfase"/>
</dbReference>
<accession>A0A1G2D2T9</accession>
<protein>
    <submittedName>
        <fullName evidence="1">Uncharacterized protein</fullName>
    </submittedName>
</protein>
<dbReference type="Gene3D" id="3.30.700.20">
    <property type="entry name" value="Hypothetical protein ph0010, domain 1"/>
    <property type="match status" value="1"/>
</dbReference>
<name>A0A1G2D2T9_9BACT</name>